<keyword evidence="4" id="KW-1185">Reference proteome</keyword>
<keyword evidence="2" id="KW-1133">Transmembrane helix</keyword>
<proteinExistence type="predicted"/>
<dbReference type="Pfam" id="PF11271">
    <property type="entry name" value="PorA"/>
    <property type="match status" value="1"/>
</dbReference>
<comment type="caution">
    <text evidence="3">The sequence shown here is derived from an EMBL/GenBank/DDBJ whole genome shotgun (WGS) entry which is preliminary data.</text>
</comment>
<evidence type="ECO:0008006" key="5">
    <source>
        <dbReference type="Google" id="ProtNLM"/>
    </source>
</evidence>
<reference evidence="4" key="1">
    <citation type="journal article" date="2019" name="Int. J. Syst. Evol. Microbiol.">
        <title>The Global Catalogue of Microorganisms (GCM) 10K type strain sequencing project: providing services to taxonomists for standard genome sequencing and annotation.</title>
        <authorList>
            <consortium name="The Broad Institute Genomics Platform"/>
            <consortium name="The Broad Institute Genome Sequencing Center for Infectious Disease"/>
            <person name="Wu L."/>
            <person name="Ma J."/>
        </authorList>
    </citation>
    <scope>NUCLEOTIDE SEQUENCE [LARGE SCALE GENOMIC DNA]</scope>
    <source>
        <strain evidence="4">JCM 17688</strain>
    </source>
</reference>
<evidence type="ECO:0000256" key="1">
    <source>
        <dbReference type="SAM" id="MobiDB-lite"/>
    </source>
</evidence>
<feature type="compositionally biased region" description="Basic and acidic residues" evidence="1">
    <location>
        <begin position="403"/>
        <end position="413"/>
    </location>
</feature>
<accession>A0ABP8KIU6</accession>
<keyword evidence="2" id="KW-0472">Membrane</keyword>
<dbReference type="Proteomes" id="UP001500635">
    <property type="component" value="Unassembled WGS sequence"/>
</dbReference>
<dbReference type="InterPro" id="IPR021424">
    <property type="entry name" value="PorA"/>
</dbReference>
<organism evidence="3 4">
    <name type="scientific">Tsukamurella soli</name>
    <dbReference type="NCBI Taxonomy" id="644556"/>
    <lineage>
        <taxon>Bacteria</taxon>
        <taxon>Bacillati</taxon>
        <taxon>Actinomycetota</taxon>
        <taxon>Actinomycetes</taxon>
        <taxon>Mycobacteriales</taxon>
        <taxon>Tsukamurellaceae</taxon>
        <taxon>Tsukamurella</taxon>
    </lineage>
</organism>
<evidence type="ECO:0000256" key="2">
    <source>
        <dbReference type="SAM" id="Phobius"/>
    </source>
</evidence>
<dbReference type="RefSeq" id="WP_345001819.1">
    <property type="nucleotide sequence ID" value="NZ_BAABFR010000186.1"/>
</dbReference>
<sequence>MAVGRSRLAGVLGPILIFLGALLITAAIATPLYVTGRLKTIPLNLDITSVATSTVQQDSKASGQFPSRLLDQCSITNGAAKAVVNNVFLTTQTRTLVTAPSDKNSMTVQSGMSLVVNSVQGKGGQVTHPPLSDTGTLIKDCGDGLLQAWVDRVTLNRKTAAPDGTTSETVFSPGTDAPAVKIPDRKGYQYRFPFDTSKSGTYSYYDLSTRTSVPMKFVDTRDVDGVDALHFVAASPEVDLSTIRDSGDTAPLGSTLNMSAEWWGIPHVDQKDFFSLDRYAQTTTDLWVDPKTGTLVDQVSHLRQWFASPRQTAPNTPAAVKNFSLEVFNSQQSWNQDTIVSQAHTAKTVANQIMLAKRVVPIVGGVLGVIALLLGIAAVLLSLRGGSRPVVADGPDGPDAPEGDGRGEPHGGLDDDSVTEAFTAQKRPEPGTGDGGDRDADGPGGGTDQDGTTDDDGGDTDILDLTKR</sequence>
<protein>
    <recommendedName>
        <fullName evidence="5">DUF3068 domain-containing protein</fullName>
    </recommendedName>
</protein>
<evidence type="ECO:0000313" key="4">
    <source>
        <dbReference type="Proteomes" id="UP001500635"/>
    </source>
</evidence>
<name>A0ABP8KIU6_9ACTN</name>
<evidence type="ECO:0000313" key="3">
    <source>
        <dbReference type="EMBL" id="GAA4407628.1"/>
    </source>
</evidence>
<feature type="compositionally biased region" description="Low complexity" evidence="1">
    <location>
        <begin position="388"/>
        <end position="397"/>
    </location>
</feature>
<dbReference type="EMBL" id="BAABFR010000186">
    <property type="protein sequence ID" value="GAA4407628.1"/>
    <property type="molecule type" value="Genomic_DNA"/>
</dbReference>
<feature type="region of interest" description="Disordered" evidence="1">
    <location>
        <begin position="387"/>
        <end position="468"/>
    </location>
</feature>
<gene>
    <name evidence="3" type="ORF">GCM10023147_51680</name>
</gene>
<feature type="compositionally biased region" description="Acidic residues" evidence="1">
    <location>
        <begin position="451"/>
        <end position="462"/>
    </location>
</feature>
<feature type="transmembrane region" description="Helical" evidence="2">
    <location>
        <begin position="359"/>
        <end position="381"/>
    </location>
</feature>
<keyword evidence="2" id="KW-0812">Transmembrane</keyword>